<dbReference type="Proteomes" id="UP000683925">
    <property type="component" value="Unassembled WGS sequence"/>
</dbReference>
<dbReference type="EMBL" id="CAJJDP010000063">
    <property type="protein sequence ID" value="CAD8174526.1"/>
    <property type="molecule type" value="Genomic_DNA"/>
</dbReference>
<gene>
    <name evidence="1" type="ORF">POCTA_138.1.T0640027</name>
</gene>
<name>A0A8S1VIF4_PAROT</name>
<reference evidence="1" key="1">
    <citation type="submission" date="2021-01" db="EMBL/GenBank/DDBJ databases">
        <authorList>
            <consortium name="Genoscope - CEA"/>
            <person name="William W."/>
        </authorList>
    </citation>
    <scope>NUCLEOTIDE SEQUENCE</scope>
</reference>
<evidence type="ECO:0000313" key="1">
    <source>
        <dbReference type="EMBL" id="CAD8174526.1"/>
    </source>
</evidence>
<keyword evidence="2" id="KW-1185">Reference proteome</keyword>
<protein>
    <submittedName>
        <fullName evidence="1">Uncharacterized protein</fullName>
    </submittedName>
</protein>
<evidence type="ECO:0000313" key="2">
    <source>
        <dbReference type="Proteomes" id="UP000683925"/>
    </source>
</evidence>
<accession>A0A8S1VIF4</accession>
<dbReference type="AlphaFoldDB" id="A0A8S1VIF4"/>
<sequence length="194" mass="23843">MMRSQIMPSMKFYIIKFLSERSELNKFQVFYFCYRCQKKMLKFILIIQKPKRDYSQFFRLLQSYLHRFLPFNQKLQEKGQDHSVRITIFIKILQVALALHYLDDNLGKEIGVIKMERIKIFETINIEQNYEFYIYHMMLQQNKQFVSQTKFQQKRNQFRINILLSNFSFHLMDQNKQSKIEYLIELTIFIKNGE</sequence>
<proteinExistence type="predicted"/>
<comment type="caution">
    <text evidence="1">The sequence shown here is derived from an EMBL/GenBank/DDBJ whole genome shotgun (WGS) entry which is preliminary data.</text>
</comment>
<organism evidence="1 2">
    <name type="scientific">Paramecium octaurelia</name>
    <dbReference type="NCBI Taxonomy" id="43137"/>
    <lineage>
        <taxon>Eukaryota</taxon>
        <taxon>Sar</taxon>
        <taxon>Alveolata</taxon>
        <taxon>Ciliophora</taxon>
        <taxon>Intramacronucleata</taxon>
        <taxon>Oligohymenophorea</taxon>
        <taxon>Peniculida</taxon>
        <taxon>Parameciidae</taxon>
        <taxon>Paramecium</taxon>
    </lineage>
</organism>